<dbReference type="eggNOG" id="ENOG502R3HY">
    <property type="taxonomic scope" value="Eukaryota"/>
</dbReference>
<name>K3YZD6_SETIT</name>
<dbReference type="MEROPS" id="I03.004"/>
<dbReference type="EnsemblPlants" id="KQL30638">
    <property type="protein sequence ID" value="KQL30638"/>
    <property type="gene ID" value="SETIT_019644mg"/>
</dbReference>
<dbReference type="InterPro" id="IPR011065">
    <property type="entry name" value="Kunitz_inhibitor_STI-like_sf"/>
</dbReference>
<evidence type="ECO:0000313" key="2">
    <source>
        <dbReference type="EnsemblPlants" id="KQL30638"/>
    </source>
</evidence>
<dbReference type="PANTHER" id="PTHR33107">
    <property type="entry name" value="KUNITZ TRYPSIN INHIBITOR 2"/>
    <property type="match status" value="1"/>
</dbReference>
<dbReference type="EMBL" id="AGNK02000453">
    <property type="status" value="NOT_ANNOTATED_CDS"/>
    <property type="molecule type" value="Genomic_DNA"/>
</dbReference>
<dbReference type="HOGENOM" id="CLU_090145_0_1_1"/>
<dbReference type="Proteomes" id="UP000004995">
    <property type="component" value="Unassembled WGS sequence"/>
</dbReference>
<organism evidence="2 3">
    <name type="scientific">Setaria italica</name>
    <name type="common">Foxtail millet</name>
    <name type="synonym">Panicum italicum</name>
    <dbReference type="NCBI Taxonomy" id="4555"/>
    <lineage>
        <taxon>Eukaryota</taxon>
        <taxon>Viridiplantae</taxon>
        <taxon>Streptophyta</taxon>
        <taxon>Embryophyta</taxon>
        <taxon>Tracheophyta</taxon>
        <taxon>Spermatophyta</taxon>
        <taxon>Magnoliopsida</taxon>
        <taxon>Liliopsida</taxon>
        <taxon>Poales</taxon>
        <taxon>Poaceae</taxon>
        <taxon>PACMAD clade</taxon>
        <taxon>Panicoideae</taxon>
        <taxon>Panicodae</taxon>
        <taxon>Paniceae</taxon>
        <taxon>Cenchrinae</taxon>
        <taxon>Setaria</taxon>
    </lineage>
</organism>
<feature type="signal peptide" evidence="1">
    <location>
        <begin position="1"/>
        <end position="19"/>
    </location>
</feature>
<dbReference type="PROSITE" id="PS00283">
    <property type="entry name" value="SOYBEAN_KUNITZ"/>
    <property type="match status" value="1"/>
</dbReference>
<sequence length="191" mass="21198">MKHLLLIPLLAATLPCIIGDATQLVYDTDGHELISNSSYYVLPVERGVGGGLTKSYQWRRCNFLVLQMRNEAKVGMAVRIEPLNASISDPVAVHLSTNVKISFDVITVCAEPMYWHVSDLPPFSTSQPRQFIAVGKDEGAEMPSPPSPDMLFRIERNNGAMKGYKLVSCIGTEPCKYLGLHAFKKENWLTT</sequence>
<dbReference type="AlphaFoldDB" id="K3YZD6"/>
<evidence type="ECO:0000256" key="1">
    <source>
        <dbReference type="SAM" id="SignalP"/>
    </source>
</evidence>
<dbReference type="SUPFAM" id="SSF50386">
    <property type="entry name" value="STI-like"/>
    <property type="match status" value="1"/>
</dbReference>
<accession>K3YZD6</accession>
<dbReference type="OMA" id="CANKGPC"/>
<dbReference type="STRING" id="4555.K3YZD6"/>
<protein>
    <submittedName>
        <fullName evidence="2">Uncharacterized protein</fullName>
    </submittedName>
</protein>
<dbReference type="SMART" id="SM00452">
    <property type="entry name" value="STI"/>
    <property type="match status" value="1"/>
</dbReference>
<reference evidence="2" key="2">
    <citation type="submission" date="2018-08" db="UniProtKB">
        <authorList>
            <consortium name="EnsemblPlants"/>
        </authorList>
    </citation>
    <scope>IDENTIFICATION</scope>
    <source>
        <strain evidence="2">Yugu1</strain>
    </source>
</reference>
<dbReference type="InterPro" id="IPR002160">
    <property type="entry name" value="Prot_inh_Kunz-lg"/>
</dbReference>
<keyword evidence="1" id="KW-0732">Signal</keyword>
<proteinExistence type="predicted"/>
<feature type="chain" id="PRO_5010127294" evidence="1">
    <location>
        <begin position="20"/>
        <end position="191"/>
    </location>
</feature>
<dbReference type="Pfam" id="PF00197">
    <property type="entry name" value="Kunitz_legume"/>
    <property type="match status" value="1"/>
</dbReference>
<evidence type="ECO:0000313" key="3">
    <source>
        <dbReference type="Proteomes" id="UP000004995"/>
    </source>
</evidence>
<reference evidence="3" key="1">
    <citation type="journal article" date="2012" name="Nat. Biotechnol.">
        <title>Reference genome sequence of the model plant Setaria.</title>
        <authorList>
            <person name="Bennetzen J.L."/>
            <person name="Schmutz J."/>
            <person name="Wang H."/>
            <person name="Percifield R."/>
            <person name="Hawkins J."/>
            <person name="Pontaroli A.C."/>
            <person name="Estep M."/>
            <person name="Feng L."/>
            <person name="Vaughn J.N."/>
            <person name="Grimwood J."/>
            <person name="Jenkins J."/>
            <person name="Barry K."/>
            <person name="Lindquist E."/>
            <person name="Hellsten U."/>
            <person name="Deshpande S."/>
            <person name="Wang X."/>
            <person name="Wu X."/>
            <person name="Mitros T."/>
            <person name="Triplett J."/>
            <person name="Yang X."/>
            <person name="Ye C.Y."/>
            <person name="Mauro-Herrera M."/>
            <person name="Wang L."/>
            <person name="Li P."/>
            <person name="Sharma M."/>
            <person name="Sharma R."/>
            <person name="Ronald P.C."/>
            <person name="Panaud O."/>
            <person name="Kellogg E.A."/>
            <person name="Brutnell T.P."/>
            <person name="Doust A.N."/>
            <person name="Tuskan G.A."/>
            <person name="Rokhsar D."/>
            <person name="Devos K.M."/>
        </authorList>
    </citation>
    <scope>NUCLEOTIDE SEQUENCE [LARGE SCALE GENOMIC DNA]</scope>
    <source>
        <strain evidence="3">cv. Yugu1</strain>
    </source>
</reference>
<dbReference type="PANTHER" id="PTHR33107:SF5">
    <property type="entry name" value="KUNITZ TRYPSIN INHIBITOR 5"/>
    <property type="match status" value="1"/>
</dbReference>
<dbReference type="PRINTS" id="PR00291">
    <property type="entry name" value="KUNITZINHBTR"/>
</dbReference>
<dbReference type="Gene3D" id="2.80.10.50">
    <property type="match status" value="1"/>
</dbReference>
<dbReference type="Gramene" id="KQL30638">
    <property type="protein sequence ID" value="KQL30638"/>
    <property type="gene ID" value="SETIT_019644mg"/>
</dbReference>
<dbReference type="GO" id="GO:0004866">
    <property type="term" value="F:endopeptidase inhibitor activity"/>
    <property type="evidence" value="ECO:0007669"/>
    <property type="project" value="InterPro"/>
</dbReference>
<keyword evidence="3" id="KW-1185">Reference proteome</keyword>
<dbReference type="InParanoid" id="K3YZD6"/>
<dbReference type="CDD" id="cd23373">
    <property type="entry name" value="beta-trefoil_STI_ASI"/>
    <property type="match status" value="1"/>
</dbReference>